<dbReference type="Proteomes" id="UP000007266">
    <property type="component" value="Linkage group 6"/>
</dbReference>
<feature type="region of interest" description="Disordered" evidence="1">
    <location>
        <begin position="1"/>
        <end position="64"/>
    </location>
</feature>
<feature type="compositionally biased region" description="Low complexity" evidence="1">
    <location>
        <begin position="27"/>
        <end position="47"/>
    </location>
</feature>
<proteinExistence type="predicted"/>
<evidence type="ECO:0000256" key="1">
    <source>
        <dbReference type="SAM" id="MobiDB-lite"/>
    </source>
</evidence>
<protein>
    <submittedName>
        <fullName evidence="2">Uncharacterized protein</fullName>
    </submittedName>
</protein>
<dbReference type="AlphaFoldDB" id="A0A139WGI0"/>
<dbReference type="EMBL" id="KQ971345">
    <property type="protein sequence ID" value="KYB27073.1"/>
    <property type="molecule type" value="Genomic_DNA"/>
</dbReference>
<evidence type="ECO:0000313" key="3">
    <source>
        <dbReference type="Proteomes" id="UP000007266"/>
    </source>
</evidence>
<gene>
    <name evidence="2" type="primary">AUGUSTUS-3.0.2_33400</name>
    <name evidence="2" type="ORF">TcasGA2_TC033400</name>
</gene>
<feature type="compositionally biased region" description="Polar residues" evidence="1">
    <location>
        <begin position="17"/>
        <end position="26"/>
    </location>
</feature>
<feature type="compositionally biased region" description="Polar residues" evidence="1">
    <location>
        <begin position="55"/>
        <end position="64"/>
    </location>
</feature>
<dbReference type="InParanoid" id="A0A139WGI0"/>
<reference evidence="2 3" key="2">
    <citation type="journal article" date="2010" name="Nucleic Acids Res.">
        <title>BeetleBase in 2010: revisions to provide comprehensive genomic information for Tribolium castaneum.</title>
        <authorList>
            <person name="Kim H.S."/>
            <person name="Murphy T."/>
            <person name="Xia J."/>
            <person name="Caragea D."/>
            <person name="Park Y."/>
            <person name="Beeman R.W."/>
            <person name="Lorenzen M.D."/>
            <person name="Butcher S."/>
            <person name="Manak J.R."/>
            <person name="Brown S.J."/>
        </authorList>
    </citation>
    <scope>GENOME REANNOTATION</scope>
    <source>
        <strain evidence="2 3">Georgia GA2</strain>
    </source>
</reference>
<accession>A0A139WGI0</accession>
<keyword evidence="3" id="KW-1185">Reference proteome</keyword>
<reference evidence="2 3" key="1">
    <citation type="journal article" date="2008" name="Nature">
        <title>The genome of the model beetle and pest Tribolium castaneum.</title>
        <authorList>
            <consortium name="Tribolium Genome Sequencing Consortium"/>
            <person name="Richards S."/>
            <person name="Gibbs R.A."/>
            <person name="Weinstock G.M."/>
            <person name="Brown S.J."/>
            <person name="Denell R."/>
            <person name="Beeman R.W."/>
            <person name="Gibbs R."/>
            <person name="Beeman R.W."/>
            <person name="Brown S.J."/>
            <person name="Bucher G."/>
            <person name="Friedrich M."/>
            <person name="Grimmelikhuijzen C.J."/>
            <person name="Klingler M."/>
            <person name="Lorenzen M."/>
            <person name="Richards S."/>
            <person name="Roth S."/>
            <person name="Schroder R."/>
            <person name="Tautz D."/>
            <person name="Zdobnov E.M."/>
            <person name="Muzny D."/>
            <person name="Gibbs R.A."/>
            <person name="Weinstock G.M."/>
            <person name="Attaway T."/>
            <person name="Bell S."/>
            <person name="Buhay C.J."/>
            <person name="Chandrabose M.N."/>
            <person name="Chavez D."/>
            <person name="Clerk-Blankenburg K.P."/>
            <person name="Cree A."/>
            <person name="Dao M."/>
            <person name="Davis C."/>
            <person name="Chacko J."/>
            <person name="Dinh H."/>
            <person name="Dugan-Rocha S."/>
            <person name="Fowler G."/>
            <person name="Garner T.T."/>
            <person name="Garnes J."/>
            <person name="Gnirke A."/>
            <person name="Hawes A."/>
            <person name="Hernandez J."/>
            <person name="Hines S."/>
            <person name="Holder M."/>
            <person name="Hume J."/>
            <person name="Jhangiani S.N."/>
            <person name="Joshi V."/>
            <person name="Khan Z.M."/>
            <person name="Jackson L."/>
            <person name="Kovar C."/>
            <person name="Kowis A."/>
            <person name="Lee S."/>
            <person name="Lewis L.R."/>
            <person name="Margolis J."/>
            <person name="Morgan M."/>
            <person name="Nazareth L.V."/>
            <person name="Nguyen N."/>
            <person name="Okwuonu G."/>
            <person name="Parker D."/>
            <person name="Richards S."/>
            <person name="Ruiz S.J."/>
            <person name="Santibanez J."/>
            <person name="Savard J."/>
            <person name="Scherer S.E."/>
            <person name="Schneider B."/>
            <person name="Sodergren E."/>
            <person name="Tautz D."/>
            <person name="Vattahil S."/>
            <person name="Villasana D."/>
            <person name="White C.S."/>
            <person name="Wright R."/>
            <person name="Park Y."/>
            <person name="Beeman R.W."/>
            <person name="Lord J."/>
            <person name="Oppert B."/>
            <person name="Lorenzen M."/>
            <person name="Brown S."/>
            <person name="Wang L."/>
            <person name="Savard J."/>
            <person name="Tautz D."/>
            <person name="Richards S."/>
            <person name="Weinstock G."/>
            <person name="Gibbs R.A."/>
            <person name="Liu Y."/>
            <person name="Worley K."/>
            <person name="Weinstock G."/>
            <person name="Elsik C.G."/>
            <person name="Reese J.T."/>
            <person name="Elhaik E."/>
            <person name="Landan G."/>
            <person name="Graur D."/>
            <person name="Arensburger P."/>
            <person name="Atkinson P."/>
            <person name="Beeman R.W."/>
            <person name="Beidler J."/>
            <person name="Brown S.J."/>
            <person name="Demuth J.P."/>
            <person name="Drury D.W."/>
            <person name="Du Y.Z."/>
            <person name="Fujiwara H."/>
            <person name="Lorenzen M."/>
            <person name="Maselli V."/>
            <person name="Osanai M."/>
            <person name="Park Y."/>
            <person name="Robertson H.M."/>
            <person name="Tu Z."/>
            <person name="Wang J.J."/>
            <person name="Wang S."/>
            <person name="Richards S."/>
            <person name="Song H."/>
            <person name="Zhang L."/>
            <person name="Sodergren E."/>
            <person name="Werner D."/>
            <person name="Stanke M."/>
            <person name="Morgenstern B."/>
            <person name="Solovyev V."/>
            <person name="Kosarev P."/>
            <person name="Brown G."/>
            <person name="Chen H.C."/>
            <person name="Ermolaeva O."/>
            <person name="Hlavina W."/>
            <person name="Kapustin Y."/>
            <person name="Kiryutin B."/>
            <person name="Kitts P."/>
            <person name="Maglott D."/>
            <person name="Pruitt K."/>
            <person name="Sapojnikov V."/>
            <person name="Souvorov A."/>
            <person name="Mackey A.J."/>
            <person name="Waterhouse R.M."/>
            <person name="Wyder S."/>
            <person name="Zdobnov E.M."/>
            <person name="Zdobnov E.M."/>
            <person name="Wyder S."/>
            <person name="Kriventseva E.V."/>
            <person name="Kadowaki T."/>
            <person name="Bork P."/>
            <person name="Aranda M."/>
            <person name="Bao R."/>
            <person name="Beermann A."/>
            <person name="Berns N."/>
            <person name="Bolognesi R."/>
            <person name="Bonneton F."/>
            <person name="Bopp D."/>
            <person name="Brown S.J."/>
            <person name="Bucher G."/>
            <person name="Butts T."/>
            <person name="Chaumot A."/>
            <person name="Denell R.E."/>
            <person name="Ferrier D.E."/>
            <person name="Friedrich M."/>
            <person name="Gordon C.M."/>
            <person name="Jindra M."/>
            <person name="Klingler M."/>
            <person name="Lan Q."/>
            <person name="Lattorff H.M."/>
            <person name="Laudet V."/>
            <person name="von Levetsow C."/>
            <person name="Liu Z."/>
            <person name="Lutz R."/>
            <person name="Lynch J.A."/>
            <person name="da Fonseca R.N."/>
            <person name="Posnien N."/>
            <person name="Reuter R."/>
            <person name="Roth S."/>
            <person name="Savard J."/>
            <person name="Schinko J.B."/>
            <person name="Schmitt C."/>
            <person name="Schoppmeier M."/>
            <person name="Schroder R."/>
            <person name="Shippy T.D."/>
            <person name="Simonnet F."/>
            <person name="Marques-Souza H."/>
            <person name="Tautz D."/>
            <person name="Tomoyasu Y."/>
            <person name="Trauner J."/>
            <person name="Van der Zee M."/>
            <person name="Vervoort M."/>
            <person name="Wittkopp N."/>
            <person name="Wimmer E.A."/>
            <person name="Yang X."/>
            <person name="Jones A.K."/>
            <person name="Sattelle D.B."/>
            <person name="Ebert P.R."/>
            <person name="Nelson D."/>
            <person name="Scott J.G."/>
            <person name="Beeman R.W."/>
            <person name="Muthukrishnan S."/>
            <person name="Kramer K.J."/>
            <person name="Arakane Y."/>
            <person name="Beeman R.W."/>
            <person name="Zhu Q."/>
            <person name="Hogenkamp D."/>
            <person name="Dixit R."/>
            <person name="Oppert B."/>
            <person name="Jiang H."/>
            <person name="Zou Z."/>
            <person name="Marshall J."/>
            <person name="Elpidina E."/>
            <person name="Vinokurov K."/>
            <person name="Oppert C."/>
            <person name="Zou Z."/>
            <person name="Evans J."/>
            <person name="Lu Z."/>
            <person name="Zhao P."/>
            <person name="Sumathipala N."/>
            <person name="Altincicek B."/>
            <person name="Vilcinskas A."/>
            <person name="Williams M."/>
            <person name="Hultmark D."/>
            <person name="Hetru C."/>
            <person name="Jiang H."/>
            <person name="Grimmelikhuijzen C.J."/>
            <person name="Hauser F."/>
            <person name="Cazzamali G."/>
            <person name="Williamson M."/>
            <person name="Park Y."/>
            <person name="Li B."/>
            <person name="Tanaka Y."/>
            <person name="Predel R."/>
            <person name="Neupert S."/>
            <person name="Schachtner J."/>
            <person name="Verleyen P."/>
            <person name="Raible F."/>
            <person name="Bork P."/>
            <person name="Friedrich M."/>
            <person name="Walden K.K."/>
            <person name="Robertson H.M."/>
            <person name="Angeli S."/>
            <person name="Foret S."/>
            <person name="Bucher G."/>
            <person name="Schuetz S."/>
            <person name="Maleszka R."/>
            <person name="Wimmer E.A."/>
            <person name="Beeman R.W."/>
            <person name="Lorenzen M."/>
            <person name="Tomoyasu Y."/>
            <person name="Miller S.C."/>
            <person name="Grossmann D."/>
            <person name="Bucher G."/>
        </authorList>
    </citation>
    <scope>NUCLEOTIDE SEQUENCE [LARGE SCALE GENOMIC DNA]</scope>
    <source>
        <strain evidence="2 3">Georgia GA2</strain>
    </source>
</reference>
<name>A0A139WGI0_TRICA</name>
<evidence type="ECO:0000313" key="2">
    <source>
        <dbReference type="EMBL" id="KYB27073.1"/>
    </source>
</evidence>
<sequence>MSKTTNPSPTPLESKPPHTTNPNFRCTTITVEFSTKTTTTPEDTPTVTKRRNGHIPSTSQQTSN</sequence>
<organism evidence="2 3">
    <name type="scientific">Tribolium castaneum</name>
    <name type="common">Red flour beetle</name>
    <dbReference type="NCBI Taxonomy" id="7070"/>
    <lineage>
        <taxon>Eukaryota</taxon>
        <taxon>Metazoa</taxon>
        <taxon>Ecdysozoa</taxon>
        <taxon>Arthropoda</taxon>
        <taxon>Hexapoda</taxon>
        <taxon>Insecta</taxon>
        <taxon>Pterygota</taxon>
        <taxon>Neoptera</taxon>
        <taxon>Endopterygota</taxon>
        <taxon>Coleoptera</taxon>
        <taxon>Polyphaga</taxon>
        <taxon>Cucujiformia</taxon>
        <taxon>Tenebrionidae</taxon>
        <taxon>Tenebrionidae incertae sedis</taxon>
        <taxon>Tribolium</taxon>
    </lineage>
</organism>